<protein>
    <recommendedName>
        <fullName evidence="1">holo-[acyl-carrier-protein] synthase</fullName>
        <ecNumber evidence="1">2.7.8.7</ecNumber>
    </recommendedName>
</protein>
<dbReference type="PANTHER" id="PTHR12215">
    <property type="entry name" value="PHOSPHOPANTETHEINE TRANSFERASE"/>
    <property type="match status" value="1"/>
</dbReference>
<dbReference type="GO" id="GO:0000287">
    <property type="term" value="F:magnesium ion binding"/>
    <property type="evidence" value="ECO:0007669"/>
    <property type="project" value="InterPro"/>
</dbReference>
<keyword evidence="5" id="KW-1185">Reference proteome</keyword>
<dbReference type="OrthoDB" id="26719at2759"/>
<dbReference type="Gene3D" id="3.90.470.20">
    <property type="entry name" value="4'-phosphopantetheinyl transferase domain"/>
    <property type="match status" value="1"/>
</dbReference>
<dbReference type="GO" id="GO:0019878">
    <property type="term" value="P:lysine biosynthetic process via aminoadipic acid"/>
    <property type="evidence" value="ECO:0007669"/>
    <property type="project" value="TreeGrafter"/>
</dbReference>
<reference evidence="4 5" key="1">
    <citation type="journal article" date="2016" name="Proc. Natl. Acad. Sci. U.S.A.">
        <title>Comparative genomics of biotechnologically important yeasts.</title>
        <authorList>
            <person name="Riley R."/>
            <person name="Haridas S."/>
            <person name="Wolfe K.H."/>
            <person name="Lopes M.R."/>
            <person name="Hittinger C.T."/>
            <person name="Goeker M."/>
            <person name="Salamov A.A."/>
            <person name="Wisecaver J.H."/>
            <person name="Long T.M."/>
            <person name="Calvey C.H."/>
            <person name="Aerts A.L."/>
            <person name="Barry K.W."/>
            <person name="Choi C."/>
            <person name="Clum A."/>
            <person name="Coughlan A.Y."/>
            <person name="Deshpande S."/>
            <person name="Douglass A.P."/>
            <person name="Hanson S.J."/>
            <person name="Klenk H.-P."/>
            <person name="LaButti K.M."/>
            <person name="Lapidus A."/>
            <person name="Lindquist E.A."/>
            <person name="Lipzen A.M."/>
            <person name="Meier-Kolthoff J.P."/>
            <person name="Ohm R.A."/>
            <person name="Otillar R.P."/>
            <person name="Pangilinan J.L."/>
            <person name="Peng Y."/>
            <person name="Rokas A."/>
            <person name="Rosa C.A."/>
            <person name="Scheuner C."/>
            <person name="Sibirny A.A."/>
            <person name="Slot J.C."/>
            <person name="Stielow J.B."/>
            <person name="Sun H."/>
            <person name="Kurtzman C.P."/>
            <person name="Blackwell M."/>
            <person name="Grigoriev I.V."/>
            <person name="Jeffries T.W."/>
        </authorList>
    </citation>
    <scope>NUCLEOTIDE SEQUENCE [LARGE SCALE GENOMIC DNA]</scope>
    <source>
        <strain evidence="5">ATCC 58044 / CBS 1984 / NCYC 433 / NRRL Y-366-8</strain>
    </source>
</reference>
<evidence type="ECO:0000313" key="4">
    <source>
        <dbReference type="EMBL" id="ODQ59966.1"/>
    </source>
</evidence>
<dbReference type="GO" id="GO:0005829">
    <property type="term" value="C:cytosol"/>
    <property type="evidence" value="ECO:0007669"/>
    <property type="project" value="TreeGrafter"/>
</dbReference>
<dbReference type="InterPro" id="IPR050559">
    <property type="entry name" value="P-Pant_transferase_sf"/>
</dbReference>
<dbReference type="EMBL" id="KV454210">
    <property type="protein sequence ID" value="ODQ59966.1"/>
    <property type="molecule type" value="Genomic_DNA"/>
</dbReference>
<dbReference type="PANTHER" id="PTHR12215:SF10">
    <property type="entry name" value="L-AMINOADIPATE-SEMIALDEHYDE DEHYDROGENASE-PHOSPHOPANTETHEINYL TRANSFERASE"/>
    <property type="match status" value="1"/>
</dbReference>
<evidence type="ECO:0000256" key="2">
    <source>
        <dbReference type="ARBA" id="ARBA00022679"/>
    </source>
</evidence>
<dbReference type="AlphaFoldDB" id="A0A1E3P3A9"/>
<name>A0A1E3P3A9_WICAA</name>
<proteinExistence type="predicted"/>
<keyword evidence="2" id="KW-0808">Transferase</keyword>
<dbReference type="Proteomes" id="UP000094112">
    <property type="component" value="Unassembled WGS sequence"/>
</dbReference>
<feature type="domain" description="4'-phosphopantetheinyl transferase" evidence="3">
    <location>
        <begin position="19"/>
        <end position="90"/>
    </location>
</feature>
<dbReference type="RefSeq" id="XP_019039173.1">
    <property type="nucleotide sequence ID" value="XM_019185630.1"/>
</dbReference>
<evidence type="ECO:0000313" key="5">
    <source>
        <dbReference type="Proteomes" id="UP000094112"/>
    </source>
</evidence>
<accession>A0A1E3P3A9</accession>
<dbReference type="Pfam" id="PF01648">
    <property type="entry name" value="ACPS"/>
    <property type="match status" value="1"/>
</dbReference>
<evidence type="ECO:0000259" key="3">
    <source>
        <dbReference type="Pfam" id="PF01648"/>
    </source>
</evidence>
<dbReference type="GO" id="GO:0008897">
    <property type="term" value="F:holo-[acyl-carrier-protein] synthase activity"/>
    <property type="evidence" value="ECO:0007669"/>
    <property type="project" value="UniProtKB-EC"/>
</dbReference>
<dbReference type="InterPro" id="IPR037143">
    <property type="entry name" value="4-PPantetheinyl_Trfase_dom_sf"/>
</dbReference>
<organism evidence="4 5">
    <name type="scientific">Wickerhamomyces anomalus (strain ATCC 58044 / CBS 1984 / NCYC 433 / NRRL Y-366-8)</name>
    <name type="common">Yeast</name>
    <name type="synonym">Hansenula anomala</name>
    <dbReference type="NCBI Taxonomy" id="683960"/>
    <lineage>
        <taxon>Eukaryota</taxon>
        <taxon>Fungi</taxon>
        <taxon>Dikarya</taxon>
        <taxon>Ascomycota</taxon>
        <taxon>Saccharomycotina</taxon>
        <taxon>Saccharomycetes</taxon>
        <taxon>Phaffomycetales</taxon>
        <taxon>Wickerhamomycetaceae</taxon>
        <taxon>Wickerhamomyces</taxon>
    </lineage>
</organism>
<dbReference type="InterPro" id="IPR008278">
    <property type="entry name" value="4-PPantetheinyl_Trfase_dom"/>
</dbReference>
<dbReference type="EC" id="2.7.8.7" evidence="1"/>
<dbReference type="STRING" id="683960.A0A1E3P3A9"/>
<dbReference type="GeneID" id="30202876"/>
<dbReference type="SUPFAM" id="SSF56214">
    <property type="entry name" value="4'-phosphopantetheinyl transferase"/>
    <property type="match status" value="1"/>
</dbReference>
<sequence length="194" mass="21685">MSNQQGYTSMVISYQSEEVGIDLASISDIEKFGNGYLTHFKDIFHPDEYDFLESVHDAKELECLFTEYWALKESYTKKLGIGLNGELGAYNFQNVAKLSKPTINSIDSSSFDSSSIDSSSFDSSSIDSNSFDLKPNSHWSDSTKLFINNTHIQPLDIHLTMLNNDIVLSVCGDQIPNTPSLIKIPLSLITKFFS</sequence>
<evidence type="ECO:0000256" key="1">
    <source>
        <dbReference type="ARBA" id="ARBA00013172"/>
    </source>
</evidence>
<gene>
    <name evidence="4" type="ORF">WICANDRAFT_83965</name>
</gene>